<dbReference type="EC" id="3.5.1.44" evidence="3"/>
<dbReference type="OrthoDB" id="9807202at2"/>
<protein>
    <recommendedName>
        <fullName evidence="3">Probable chemoreceptor glutamine deamidase CheD</fullName>
        <ecNumber evidence="3">3.5.1.44</ecNumber>
    </recommendedName>
</protein>
<dbReference type="PANTHER" id="PTHR35147:SF3">
    <property type="entry name" value="CHEMORECEPTOR GLUTAMINE DEAMIDASE CHED 1-RELATED"/>
    <property type="match status" value="1"/>
</dbReference>
<dbReference type="STRING" id="1317124.DW2_08247"/>
<keyword evidence="2 3" id="KW-0378">Hydrolase</keyword>
<reference evidence="4 5" key="2">
    <citation type="journal article" date="2015" name="Antonie Van Leeuwenhoek">
        <title>Thioclava indica sp. nov., isolated from surface seawater of the Indian Ocean.</title>
        <authorList>
            <person name="Liu Y."/>
            <person name="Lai Q."/>
            <person name="Du J."/>
            <person name="Xu H."/>
            <person name="Jiang L."/>
            <person name="Shao Z."/>
        </authorList>
    </citation>
    <scope>NUCLEOTIDE SEQUENCE [LARGE SCALE GENOMIC DNA]</scope>
    <source>
        <strain evidence="4 5">13D2W-2</strain>
    </source>
</reference>
<reference evidence="5" key="1">
    <citation type="submission" date="2013-04" db="EMBL/GenBank/DDBJ databases">
        <title>Thioclava sp. 13D2W-2 Genome Sequencing.</title>
        <authorList>
            <person name="Lai Q."/>
            <person name="Li G."/>
            <person name="Shao Z."/>
        </authorList>
    </citation>
    <scope>NUCLEOTIDE SEQUENCE [LARGE SCALE GENOMIC DNA]</scope>
    <source>
        <strain evidence="5">13D2W-2</strain>
    </source>
</reference>
<dbReference type="GO" id="GO:0006935">
    <property type="term" value="P:chemotaxis"/>
    <property type="evidence" value="ECO:0007669"/>
    <property type="project" value="UniProtKB-UniRule"/>
</dbReference>
<dbReference type="PANTHER" id="PTHR35147">
    <property type="entry name" value="CHEMORECEPTOR GLUTAMINE DEAMIDASE CHED-RELATED"/>
    <property type="match status" value="1"/>
</dbReference>
<keyword evidence="1 3" id="KW-0145">Chemotaxis</keyword>
<comment type="caution">
    <text evidence="4">The sequence shown here is derived from an EMBL/GenBank/DDBJ whole genome shotgun (WGS) entry which is preliminary data.</text>
</comment>
<evidence type="ECO:0000256" key="2">
    <source>
        <dbReference type="ARBA" id="ARBA00022801"/>
    </source>
</evidence>
<proteinExistence type="inferred from homology"/>
<dbReference type="Proteomes" id="UP000028607">
    <property type="component" value="Unassembled WGS sequence"/>
</dbReference>
<dbReference type="InterPro" id="IPR038592">
    <property type="entry name" value="CheD-like_sf"/>
</dbReference>
<evidence type="ECO:0000313" key="4">
    <source>
        <dbReference type="EMBL" id="KFE35405.1"/>
    </source>
</evidence>
<dbReference type="AlphaFoldDB" id="A0A085TXF8"/>
<dbReference type="EMBL" id="AQRC01000005">
    <property type="protein sequence ID" value="KFE35405.1"/>
    <property type="molecule type" value="Genomic_DNA"/>
</dbReference>
<comment type="function">
    <text evidence="3">Probably deamidates glutamine residues to glutamate on methyl-accepting chemotaxis receptors (MCPs), playing an important role in chemotaxis.</text>
</comment>
<accession>A0A085TXF8</accession>
<dbReference type="GO" id="GO:0050568">
    <property type="term" value="F:protein-glutamine glutaminase activity"/>
    <property type="evidence" value="ECO:0007669"/>
    <property type="project" value="UniProtKB-UniRule"/>
</dbReference>
<comment type="similarity">
    <text evidence="3">Belongs to the CheD family.</text>
</comment>
<dbReference type="SUPFAM" id="SSF64438">
    <property type="entry name" value="CNF1/YfiH-like putative cysteine hydrolases"/>
    <property type="match status" value="1"/>
</dbReference>
<dbReference type="InterPro" id="IPR005659">
    <property type="entry name" value="Chemorcpt_Glu_NH3ase_CheD"/>
</dbReference>
<comment type="catalytic activity">
    <reaction evidence="3">
        <text>L-glutaminyl-[protein] + H2O = L-glutamyl-[protein] + NH4(+)</text>
        <dbReference type="Rhea" id="RHEA:16441"/>
        <dbReference type="Rhea" id="RHEA-COMP:10207"/>
        <dbReference type="Rhea" id="RHEA-COMP:10208"/>
        <dbReference type="ChEBI" id="CHEBI:15377"/>
        <dbReference type="ChEBI" id="CHEBI:28938"/>
        <dbReference type="ChEBI" id="CHEBI:29973"/>
        <dbReference type="ChEBI" id="CHEBI:30011"/>
        <dbReference type="EC" id="3.5.1.44"/>
    </reaction>
</comment>
<dbReference type="PATRIC" id="fig|1317124.6.peg.1678"/>
<keyword evidence="4" id="KW-0675">Receptor</keyword>
<dbReference type="CDD" id="cd16352">
    <property type="entry name" value="CheD"/>
    <property type="match status" value="1"/>
</dbReference>
<keyword evidence="5" id="KW-1185">Reference proteome</keyword>
<dbReference type="HAMAP" id="MF_01440">
    <property type="entry name" value="CheD"/>
    <property type="match status" value="1"/>
</dbReference>
<gene>
    <name evidence="3" type="primary">cheD</name>
    <name evidence="4" type="ORF">DW2_08247</name>
</gene>
<dbReference type="InterPro" id="IPR011324">
    <property type="entry name" value="Cytotoxic_necrot_fac-like_cat"/>
</dbReference>
<dbReference type="eggNOG" id="COG1871">
    <property type="taxonomic scope" value="Bacteria"/>
</dbReference>
<dbReference type="RefSeq" id="WP_038145320.1">
    <property type="nucleotide sequence ID" value="NZ_AQRC01000005.1"/>
</dbReference>
<name>A0A085TXF8_9RHOB</name>
<evidence type="ECO:0000313" key="5">
    <source>
        <dbReference type="Proteomes" id="UP000028607"/>
    </source>
</evidence>
<dbReference type="Pfam" id="PF03975">
    <property type="entry name" value="CheD"/>
    <property type="match status" value="1"/>
</dbReference>
<evidence type="ECO:0000256" key="1">
    <source>
        <dbReference type="ARBA" id="ARBA00022500"/>
    </source>
</evidence>
<dbReference type="Gene3D" id="3.30.1330.200">
    <property type="match status" value="1"/>
</dbReference>
<evidence type="ECO:0000256" key="3">
    <source>
        <dbReference type="HAMAP-Rule" id="MF_01440"/>
    </source>
</evidence>
<organism evidence="4 5">
    <name type="scientific">Thioclava atlantica</name>
    <dbReference type="NCBI Taxonomy" id="1317124"/>
    <lineage>
        <taxon>Bacteria</taxon>
        <taxon>Pseudomonadati</taxon>
        <taxon>Pseudomonadota</taxon>
        <taxon>Alphaproteobacteria</taxon>
        <taxon>Rhodobacterales</taxon>
        <taxon>Paracoccaceae</taxon>
        <taxon>Thioclava</taxon>
    </lineage>
</organism>
<sequence length="174" mass="18730">MTETLRHRMIHITQGEFSVGGSADPRMISTILGSCVACCLFDPDARVGGMNHFLLPESSGATRAARFGVNAMELLINALVKSGAQRDSFQAKLFGGARMIAGLSDIGQENAQFAEAFLAAEGIPCVGRSLGGTQARRVEFQPETGFARQKFIREAGDVIVREVAPPKENEIELF</sequence>